<dbReference type="EMBL" id="SGPK01000280">
    <property type="protein sequence ID" value="THH05182.1"/>
    <property type="molecule type" value="Genomic_DNA"/>
</dbReference>
<dbReference type="Proteomes" id="UP000308199">
    <property type="component" value="Unassembled WGS sequence"/>
</dbReference>
<name>A0A4S4L1M8_9AGAM</name>
<reference evidence="2 3" key="1">
    <citation type="submission" date="2019-02" db="EMBL/GenBank/DDBJ databases">
        <title>Genome sequencing of the rare red list fungi Phellinidium pouzarii.</title>
        <authorList>
            <person name="Buettner E."/>
            <person name="Kellner H."/>
        </authorList>
    </citation>
    <scope>NUCLEOTIDE SEQUENCE [LARGE SCALE GENOMIC DNA]</scope>
    <source>
        <strain evidence="2 3">DSM 108285</strain>
    </source>
</reference>
<gene>
    <name evidence="2" type="ORF">EW145_g4976</name>
</gene>
<dbReference type="OrthoDB" id="276546at2759"/>
<dbReference type="GO" id="GO:0016491">
    <property type="term" value="F:oxidoreductase activity"/>
    <property type="evidence" value="ECO:0007669"/>
    <property type="project" value="InterPro"/>
</dbReference>
<dbReference type="Pfam" id="PF00724">
    <property type="entry name" value="Oxidored_FMN"/>
    <property type="match status" value="1"/>
</dbReference>
<dbReference type="PANTHER" id="PTHR22893">
    <property type="entry name" value="NADH OXIDOREDUCTASE-RELATED"/>
    <property type="match status" value="1"/>
</dbReference>
<dbReference type="SUPFAM" id="SSF51395">
    <property type="entry name" value="FMN-linked oxidoreductases"/>
    <property type="match status" value="1"/>
</dbReference>
<evidence type="ECO:0000313" key="3">
    <source>
        <dbReference type="Proteomes" id="UP000308199"/>
    </source>
</evidence>
<dbReference type="GO" id="GO:0010181">
    <property type="term" value="F:FMN binding"/>
    <property type="evidence" value="ECO:0007669"/>
    <property type="project" value="InterPro"/>
</dbReference>
<evidence type="ECO:0000313" key="2">
    <source>
        <dbReference type="EMBL" id="THH05182.1"/>
    </source>
</evidence>
<feature type="domain" description="NADH:flavin oxidoreductase/NADH oxidase N-terminal" evidence="1">
    <location>
        <begin position="28"/>
        <end position="152"/>
    </location>
</feature>
<dbReference type="InterPro" id="IPR013785">
    <property type="entry name" value="Aldolase_TIM"/>
</dbReference>
<dbReference type="InterPro" id="IPR045247">
    <property type="entry name" value="Oye-like"/>
</dbReference>
<comment type="caution">
    <text evidence="2">The sequence shown here is derived from an EMBL/GenBank/DDBJ whole genome shotgun (WGS) entry which is preliminary data.</text>
</comment>
<dbReference type="InterPro" id="IPR001155">
    <property type="entry name" value="OxRdtase_FMN_N"/>
</dbReference>
<keyword evidence="3" id="KW-1185">Reference proteome</keyword>
<organism evidence="2 3">
    <name type="scientific">Phellinidium pouzarii</name>
    <dbReference type="NCBI Taxonomy" id="167371"/>
    <lineage>
        <taxon>Eukaryota</taxon>
        <taxon>Fungi</taxon>
        <taxon>Dikarya</taxon>
        <taxon>Basidiomycota</taxon>
        <taxon>Agaricomycotina</taxon>
        <taxon>Agaricomycetes</taxon>
        <taxon>Hymenochaetales</taxon>
        <taxon>Hymenochaetaceae</taxon>
        <taxon>Phellinidium</taxon>
    </lineage>
</organism>
<dbReference type="Gene3D" id="3.20.20.70">
    <property type="entry name" value="Aldolase class I"/>
    <property type="match status" value="1"/>
</dbReference>
<dbReference type="PANTHER" id="PTHR22893:SF91">
    <property type="entry name" value="NADPH DEHYDROGENASE 2-RELATED"/>
    <property type="match status" value="1"/>
</dbReference>
<sequence length="153" mass="16868">MTKYTDKGELHSNAILFAVRITLLIIFEQRAKGGAGLIVTEETFIVHTEWQHASGIWSSEPVAAWKKITDAVHAQDAKIFCQHLGRVSRPDTPEQVKSSLPVCAPSAISARGGRFRFLPGQTGYVTSTEVPDPTIIIEQYKQAAINAKEANFF</sequence>
<dbReference type="AlphaFoldDB" id="A0A4S4L1M8"/>
<protein>
    <recommendedName>
        <fullName evidence="1">NADH:flavin oxidoreductase/NADH oxidase N-terminal domain-containing protein</fullName>
    </recommendedName>
</protein>
<evidence type="ECO:0000259" key="1">
    <source>
        <dbReference type="Pfam" id="PF00724"/>
    </source>
</evidence>
<accession>A0A4S4L1M8</accession>
<proteinExistence type="predicted"/>